<dbReference type="EMBL" id="JACHVR010000001">
    <property type="protein sequence ID" value="MBB2884669.1"/>
    <property type="molecule type" value="Genomic_DNA"/>
</dbReference>
<sequence length="430" mass="47800">MSEFFERNVEVIQRRWPSLSERLLVEDASLLQADLVEGLGSTLSINGIQLTSRHDRTREARLQADSLPVDSPVLHVYGTGLGDLQMELLQRAGLGRLYVHILNGAVFALVLQLLDQQQWLSDPRVELLYAGDLAEIQLPFFALPAELVLADDFNAKIRDRLISETHLTFNNREFDPQAPDIVERLQASLGLVQADHDVAELFGLCKGQEIFVIATGPSLEQHFETLRTILGQAERPLFVCVDTAYRPLLNHGIHPDVVVSIDQRISARHLPPEDTVDITLVYMPMVDPQVLAAWQGPRYAGYSASPIYQQLRRQVPKGELYVGGSVIHPAVDLAVKMGAAQVTLFGADFAFPNDKTHAGWSDGDLGPQLKAAKHWVLDGHGQRIKTQLNFRSYLCELERFIAGHPQVRFYNSSRAGAKIAGTAFHPELAS</sequence>
<evidence type="ECO:0000313" key="1">
    <source>
        <dbReference type="EMBL" id="MBB2884669.1"/>
    </source>
</evidence>
<dbReference type="Proteomes" id="UP000589818">
    <property type="component" value="Unassembled WGS sequence"/>
</dbReference>
<organism evidence="1 2">
    <name type="scientific">Pseudomonas umsongensis</name>
    <dbReference type="NCBI Taxonomy" id="198618"/>
    <lineage>
        <taxon>Bacteria</taxon>
        <taxon>Pseudomonadati</taxon>
        <taxon>Pseudomonadota</taxon>
        <taxon>Gammaproteobacteria</taxon>
        <taxon>Pseudomonadales</taxon>
        <taxon>Pseudomonadaceae</taxon>
        <taxon>Pseudomonas</taxon>
    </lineage>
</organism>
<gene>
    <name evidence="1" type="ORF">FHR69_000535</name>
</gene>
<proteinExistence type="predicted"/>
<comment type="caution">
    <text evidence="1">The sequence shown here is derived from an EMBL/GenBank/DDBJ whole genome shotgun (WGS) entry which is preliminary data.</text>
</comment>
<keyword evidence="2" id="KW-1185">Reference proteome</keyword>
<evidence type="ECO:0000313" key="2">
    <source>
        <dbReference type="Proteomes" id="UP000589818"/>
    </source>
</evidence>
<reference evidence="1" key="1">
    <citation type="submission" date="2020-08" db="EMBL/GenBank/DDBJ databases">
        <title>Plant associated metagenomes--Microbial community diversity and host control of community assembly across model and emerging plant ecological genomics systems.</title>
        <authorList>
            <person name="Dangl J."/>
        </authorList>
    </citation>
    <scope>NUCLEOTIDE SEQUENCE</scope>
    <source>
        <strain evidence="1">KD5</strain>
    </source>
</reference>
<accession>A0ACC5M7N5</accession>
<name>A0ACC5M7N5_9PSED</name>
<protein>
    <submittedName>
        <fullName evidence="1">Uncharacterized protein</fullName>
    </submittedName>
</protein>